<reference evidence="10 11" key="1">
    <citation type="submission" date="2021-06" db="EMBL/GenBank/DDBJ databases">
        <title>Caerostris darwini draft genome.</title>
        <authorList>
            <person name="Kono N."/>
            <person name="Arakawa K."/>
        </authorList>
    </citation>
    <scope>NUCLEOTIDE SEQUENCE [LARGE SCALE GENOMIC DNA]</scope>
</reference>
<dbReference type="EC" id="6.2.1.16" evidence="2 7"/>
<evidence type="ECO:0000313" key="10">
    <source>
        <dbReference type="EMBL" id="GIY86244.1"/>
    </source>
</evidence>
<evidence type="ECO:0000256" key="5">
    <source>
        <dbReference type="ARBA" id="ARBA00022741"/>
    </source>
</evidence>
<proteinExistence type="inferred from homology"/>
<evidence type="ECO:0000256" key="7">
    <source>
        <dbReference type="RuleBase" id="RU367019"/>
    </source>
</evidence>
<comment type="similarity">
    <text evidence="1 7">Belongs to the ATP-dependent AMP-binding enzyme family.</text>
</comment>
<dbReference type="Proteomes" id="UP001054837">
    <property type="component" value="Unassembled WGS sequence"/>
</dbReference>
<dbReference type="InterPro" id="IPR020845">
    <property type="entry name" value="AMP-binding_CS"/>
</dbReference>
<dbReference type="PANTHER" id="PTHR42921:SF1">
    <property type="entry name" value="ACETOACETYL-COA SYNTHETASE"/>
    <property type="match status" value="1"/>
</dbReference>
<accession>A0AAV4WVE5</accession>
<feature type="domain" description="AMP-dependent synthetase/ligase" evidence="8">
    <location>
        <begin position="103"/>
        <end position="486"/>
    </location>
</feature>
<name>A0AAV4WVE5_9ARAC</name>
<dbReference type="GO" id="GO:0030729">
    <property type="term" value="F:acetoacetate-CoA ligase activity"/>
    <property type="evidence" value="ECO:0007669"/>
    <property type="project" value="UniProtKB-UniRule"/>
</dbReference>
<dbReference type="GO" id="GO:0006631">
    <property type="term" value="P:fatty acid metabolic process"/>
    <property type="evidence" value="ECO:0007669"/>
    <property type="project" value="UniProtKB-UniRule"/>
</dbReference>
<dbReference type="PROSITE" id="PS00455">
    <property type="entry name" value="AMP_BINDING"/>
    <property type="match status" value="1"/>
</dbReference>
<keyword evidence="4 7" id="KW-0436">Ligase</keyword>
<evidence type="ECO:0000256" key="3">
    <source>
        <dbReference type="ARBA" id="ARBA00015326"/>
    </source>
</evidence>
<feature type="domain" description="Acetyl-coenzyme A synthetase N-terminal" evidence="9">
    <location>
        <begin position="44"/>
        <end position="101"/>
    </location>
</feature>
<evidence type="ECO:0000259" key="9">
    <source>
        <dbReference type="Pfam" id="PF16177"/>
    </source>
</evidence>
<dbReference type="NCBIfam" id="TIGR01217">
    <property type="entry name" value="ac_ac_CoA_syn"/>
    <property type="match status" value="1"/>
</dbReference>
<keyword evidence="7" id="KW-0963">Cytoplasm</keyword>
<organism evidence="10 11">
    <name type="scientific">Caerostris darwini</name>
    <dbReference type="NCBI Taxonomy" id="1538125"/>
    <lineage>
        <taxon>Eukaryota</taxon>
        <taxon>Metazoa</taxon>
        <taxon>Ecdysozoa</taxon>
        <taxon>Arthropoda</taxon>
        <taxon>Chelicerata</taxon>
        <taxon>Arachnida</taxon>
        <taxon>Araneae</taxon>
        <taxon>Araneomorphae</taxon>
        <taxon>Entelegynae</taxon>
        <taxon>Araneoidea</taxon>
        <taxon>Araneidae</taxon>
        <taxon>Caerostris</taxon>
    </lineage>
</organism>
<dbReference type="InterPro" id="IPR032387">
    <property type="entry name" value="ACAS_N"/>
</dbReference>
<dbReference type="GO" id="GO:0005829">
    <property type="term" value="C:cytosol"/>
    <property type="evidence" value="ECO:0007669"/>
    <property type="project" value="UniProtKB-SubCell"/>
</dbReference>
<evidence type="ECO:0000313" key="11">
    <source>
        <dbReference type="Proteomes" id="UP001054837"/>
    </source>
</evidence>
<dbReference type="InterPro" id="IPR042099">
    <property type="entry name" value="ANL_N_sf"/>
</dbReference>
<evidence type="ECO:0000256" key="1">
    <source>
        <dbReference type="ARBA" id="ARBA00006432"/>
    </source>
</evidence>
<gene>
    <name evidence="10" type="primary">AACS</name>
    <name evidence="10" type="ORF">CDAR_123671</name>
</gene>
<dbReference type="AlphaFoldDB" id="A0AAV4WVE5"/>
<evidence type="ECO:0000256" key="4">
    <source>
        <dbReference type="ARBA" id="ARBA00022598"/>
    </source>
</evidence>
<comment type="caution">
    <text evidence="10">The sequence shown here is derived from an EMBL/GenBank/DDBJ whole genome shotgun (WGS) entry which is preliminary data.</text>
</comment>
<dbReference type="InterPro" id="IPR045851">
    <property type="entry name" value="AMP-bd_C_sf"/>
</dbReference>
<dbReference type="PANTHER" id="PTHR42921">
    <property type="entry name" value="ACETOACETYL-COA SYNTHETASE"/>
    <property type="match status" value="1"/>
</dbReference>
<dbReference type="Gene3D" id="3.40.50.12780">
    <property type="entry name" value="N-terminal domain of ligase-like"/>
    <property type="match status" value="1"/>
</dbReference>
<dbReference type="SUPFAM" id="SSF56801">
    <property type="entry name" value="Acetyl-CoA synthetase-like"/>
    <property type="match status" value="1"/>
</dbReference>
<keyword evidence="11" id="KW-1185">Reference proteome</keyword>
<dbReference type="EMBL" id="BPLQ01015161">
    <property type="protein sequence ID" value="GIY86244.1"/>
    <property type="molecule type" value="Genomic_DNA"/>
</dbReference>
<protein>
    <recommendedName>
        <fullName evidence="3 7">Acetoacetyl-CoA synthetase</fullName>
        <ecNumber evidence="2 7">6.2.1.16</ecNumber>
    </recommendedName>
</protein>
<dbReference type="InterPro" id="IPR000873">
    <property type="entry name" value="AMP-dep_synth/lig_dom"/>
</dbReference>
<comment type="function">
    <text evidence="7">Converts acetoacetate to acetoacetyl-CoA in the cytosol.</text>
</comment>
<evidence type="ECO:0000259" key="8">
    <source>
        <dbReference type="Pfam" id="PF00501"/>
    </source>
</evidence>
<dbReference type="GO" id="GO:0005524">
    <property type="term" value="F:ATP binding"/>
    <property type="evidence" value="ECO:0007669"/>
    <property type="project" value="UniProtKB-UniRule"/>
</dbReference>
<evidence type="ECO:0000256" key="2">
    <source>
        <dbReference type="ARBA" id="ARBA00012988"/>
    </source>
</evidence>
<dbReference type="Pfam" id="PF00501">
    <property type="entry name" value="AMP-binding"/>
    <property type="match status" value="1"/>
</dbReference>
<keyword evidence="5 7" id="KW-0547">Nucleotide-binding</keyword>
<comment type="subcellular location">
    <subcellularLocation>
        <location evidence="7">Cytoplasm</location>
        <location evidence="7">Cytosol</location>
    </subcellularLocation>
</comment>
<evidence type="ECO:0000256" key="6">
    <source>
        <dbReference type="ARBA" id="ARBA00022840"/>
    </source>
</evidence>
<sequence length="669" mass="75943">MEAMYQKRFQEVQQVWEPKEHHGKNRKKLTKIIEDKYNVKLDTYEKLYRWSVENLCEFWAEMWDFFGIISSKRFDKVLDLTVPMDQSPEWFVGARLNFAENLLKYRDDRIAVTVDGEESEIKTFTFAQMFEDARLLAAAFRKMGLKKGDVVACFMSNRKEALTAMHAATSTGAIWTASLPYLGPDAVIQRFKIVNPKILVAVDRFVAGGNEVEMLTKVKSIVKGLPTLEKVIIVETRPDSHLRDISDVKNCVFLKDFLKTGLDEDGTVPPMVFEQVAFSHPVTISYTSGTTGQPKPLVHGSGTLFATANTFGINYDCDRDASWLSVSAAGWASWNIFAVFPFLGNSVLLYDGDPYFLSPTHIWDLIDKHHITHAFFLARVVDELRKRNHVPTEKHDLSSLKLLIAGGSVVKPTSYDFMNSILRKETLFANCYGCTEFLGVSLVNDISLPAHKTEFNGVTLGTNLEVVDDKGKPVIGQFGEIILSKPIPGMTLRLWNDDDGSIFRKKYFSYFPGSFAMNDYGVINPYNKNWVVLCRSDETLKLSSARFGSSEIYDVVELFPEVQDSLCVSQHNKELDERAVLFLKMKEGHAFTEELADRIRSRIADELTAFYVPAVVVDIPEIPYNMSGKKMEIVVKKIINNMPYTQETVVNPECLEFYKAMAEQQDFKL</sequence>
<dbReference type="Gene3D" id="3.30.300.30">
    <property type="match status" value="1"/>
</dbReference>
<comment type="catalytic activity">
    <reaction evidence="7">
        <text>acetoacetate + ATP + CoA = acetoacetyl-CoA + AMP + diphosphate</text>
        <dbReference type="Rhea" id="RHEA:16117"/>
        <dbReference type="ChEBI" id="CHEBI:13705"/>
        <dbReference type="ChEBI" id="CHEBI:30616"/>
        <dbReference type="ChEBI" id="CHEBI:33019"/>
        <dbReference type="ChEBI" id="CHEBI:57286"/>
        <dbReference type="ChEBI" id="CHEBI:57287"/>
        <dbReference type="ChEBI" id="CHEBI:456215"/>
        <dbReference type="EC" id="6.2.1.16"/>
    </reaction>
</comment>
<keyword evidence="6 7" id="KW-0067">ATP-binding</keyword>
<dbReference type="InterPro" id="IPR005914">
    <property type="entry name" value="Acac_CoA_synth"/>
</dbReference>
<keyword evidence="7" id="KW-0443">Lipid metabolism</keyword>
<dbReference type="Pfam" id="PF16177">
    <property type="entry name" value="ACAS_N"/>
    <property type="match status" value="1"/>
</dbReference>
<keyword evidence="7" id="KW-0276">Fatty acid metabolism</keyword>